<keyword evidence="1" id="KW-0812">Transmembrane</keyword>
<organism evidence="2 3">
    <name type="scientific">Didymella exigua CBS 183.55</name>
    <dbReference type="NCBI Taxonomy" id="1150837"/>
    <lineage>
        <taxon>Eukaryota</taxon>
        <taxon>Fungi</taxon>
        <taxon>Dikarya</taxon>
        <taxon>Ascomycota</taxon>
        <taxon>Pezizomycotina</taxon>
        <taxon>Dothideomycetes</taxon>
        <taxon>Pleosporomycetidae</taxon>
        <taxon>Pleosporales</taxon>
        <taxon>Pleosporineae</taxon>
        <taxon>Didymellaceae</taxon>
        <taxon>Didymella</taxon>
    </lineage>
</organism>
<protein>
    <submittedName>
        <fullName evidence="2">Uncharacterized protein</fullName>
    </submittedName>
</protein>
<feature type="transmembrane region" description="Helical" evidence="1">
    <location>
        <begin position="92"/>
        <end position="112"/>
    </location>
</feature>
<evidence type="ECO:0000256" key="1">
    <source>
        <dbReference type="SAM" id="Phobius"/>
    </source>
</evidence>
<gene>
    <name evidence="2" type="ORF">M421DRAFT_205</name>
</gene>
<name>A0A6A5S1P3_9PLEO</name>
<dbReference type="Proteomes" id="UP000800082">
    <property type="component" value="Unassembled WGS sequence"/>
</dbReference>
<dbReference type="OrthoDB" id="2431938at2759"/>
<dbReference type="EMBL" id="ML978956">
    <property type="protein sequence ID" value="KAF1934042.1"/>
    <property type="molecule type" value="Genomic_DNA"/>
</dbReference>
<reference evidence="2" key="1">
    <citation type="journal article" date="2020" name="Stud. Mycol.">
        <title>101 Dothideomycetes genomes: a test case for predicting lifestyles and emergence of pathogens.</title>
        <authorList>
            <person name="Haridas S."/>
            <person name="Albert R."/>
            <person name="Binder M."/>
            <person name="Bloem J."/>
            <person name="Labutti K."/>
            <person name="Salamov A."/>
            <person name="Andreopoulos B."/>
            <person name="Baker S."/>
            <person name="Barry K."/>
            <person name="Bills G."/>
            <person name="Bluhm B."/>
            <person name="Cannon C."/>
            <person name="Castanera R."/>
            <person name="Culley D."/>
            <person name="Daum C."/>
            <person name="Ezra D."/>
            <person name="Gonzalez J."/>
            <person name="Henrissat B."/>
            <person name="Kuo A."/>
            <person name="Liang C."/>
            <person name="Lipzen A."/>
            <person name="Lutzoni F."/>
            <person name="Magnuson J."/>
            <person name="Mondo S."/>
            <person name="Nolan M."/>
            <person name="Ohm R."/>
            <person name="Pangilinan J."/>
            <person name="Park H.-J."/>
            <person name="Ramirez L."/>
            <person name="Alfaro M."/>
            <person name="Sun H."/>
            <person name="Tritt A."/>
            <person name="Yoshinaga Y."/>
            <person name="Zwiers L.-H."/>
            <person name="Turgeon B."/>
            <person name="Goodwin S."/>
            <person name="Spatafora J."/>
            <person name="Crous P."/>
            <person name="Grigoriev I."/>
        </authorList>
    </citation>
    <scope>NUCLEOTIDE SEQUENCE</scope>
    <source>
        <strain evidence="2">CBS 183.55</strain>
    </source>
</reference>
<keyword evidence="3" id="KW-1185">Reference proteome</keyword>
<keyword evidence="1" id="KW-0472">Membrane</keyword>
<proteinExistence type="predicted"/>
<keyword evidence="1" id="KW-1133">Transmembrane helix</keyword>
<dbReference type="RefSeq" id="XP_033454290.1">
    <property type="nucleotide sequence ID" value="XM_033588151.1"/>
</dbReference>
<dbReference type="GeneID" id="54345798"/>
<accession>A0A6A5S1P3</accession>
<evidence type="ECO:0000313" key="2">
    <source>
        <dbReference type="EMBL" id="KAF1934042.1"/>
    </source>
</evidence>
<dbReference type="AlphaFoldDB" id="A0A6A5S1P3"/>
<evidence type="ECO:0000313" key="3">
    <source>
        <dbReference type="Proteomes" id="UP000800082"/>
    </source>
</evidence>
<sequence length="115" mass="12580">MFAEYQKERYDRAKAFAELSGKATGVNSYDTLLGRVLATYLAPMLYEVQVKKLATASVKAPKLGYMAVRTIDESAPGWLLAKQDEMKSNTRLLLCAGISAVATGLAFQHFGLSKL</sequence>